<gene>
    <name evidence="1" type="ORF">ETAA1_06350</name>
</gene>
<evidence type="ECO:0000313" key="2">
    <source>
        <dbReference type="Proteomes" id="UP000319576"/>
    </source>
</evidence>
<name>A0A517XMJ4_9BACT</name>
<dbReference type="AlphaFoldDB" id="A0A517XMJ4"/>
<reference evidence="1 2" key="1">
    <citation type="submission" date="2019-02" db="EMBL/GenBank/DDBJ databases">
        <title>Deep-cultivation of Planctomycetes and their phenomic and genomic characterization uncovers novel biology.</title>
        <authorList>
            <person name="Wiegand S."/>
            <person name="Jogler M."/>
            <person name="Boedeker C."/>
            <person name="Pinto D."/>
            <person name="Vollmers J."/>
            <person name="Rivas-Marin E."/>
            <person name="Kohn T."/>
            <person name="Peeters S.H."/>
            <person name="Heuer A."/>
            <person name="Rast P."/>
            <person name="Oberbeckmann S."/>
            <person name="Bunk B."/>
            <person name="Jeske O."/>
            <person name="Meyerdierks A."/>
            <person name="Storesund J.E."/>
            <person name="Kallscheuer N."/>
            <person name="Luecker S."/>
            <person name="Lage O.M."/>
            <person name="Pohl T."/>
            <person name="Merkel B.J."/>
            <person name="Hornburger P."/>
            <person name="Mueller R.-W."/>
            <person name="Bruemmer F."/>
            <person name="Labrenz M."/>
            <person name="Spormann A.M."/>
            <person name="Op den Camp H."/>
            <person name="Overmann J."/>
            <person name="Amann R."/>
            <person name="Jetten M.S.M."/>
            <person name="Mascher T."/>
            <person name="Medema M.H."/>
            <person name="Devos D.P."/>
            <person name="Kaster A.-K."/>
            <person name="Ovreas L."/>
            <person name="Rohde M."/>
            <person name="Galperin M.Y."/>
            <person name="Jogler C."/>
        </authorList>
    </citation>
    <scope>NUCLEOTIDE SEQUENCE [LARGE SCALE GENOMIC DNA]</scope>
    <source>
        <strain evidence="1 2">ETA_A1</strain>
    </source>
</reference>
<evidence type="ECO:0000313" key="1">
    <source>
        <dbReference type="EMBL" id="QDU18740.1"/>
    </source>
</evidence>
<protein>
    <submittedName>
        <fullName evidence="1">Uncharacterized protein</fullName>
    </submittedName>
</protein>
<keyword evidence="2" id="KW-1185">Reference proteome</keyword>
<dbReference type="EMBL" id="CP036273">
    <property type="protein sequence ID" value="QDU18740.1"/>
    <property type="molecule type" value="Genomic_DNA"/>
</dbReference>
<proteinExistence type="predicted"/>
<dbReference type="OrthoDB" id="287248at2"/>
<sequence length="86" mass="9038">MKNGVCPKCGCTVVIQGVRVLDHGHGNRTHDLSVAVDAKPDAWVFKGRVTGELWACVCGACGFTELYATNLDELVKAAAVVPPAEA</sequence>
<dbReference type="KEGG" id="uli:ETAA1_06350"/>
<accession>A0A517XMJ4</accession>
<dbReference type="RefSeq" id="WP_145234233.1">
    <property type="nucleotide sequence ID" value="NZ_CP036273.1"/>
</dbReference>
<dbReference type="Proteomes" id="UP000319576">
    <property type="component" value="Chromosome"/>
</dbReference>
<organism evidence="1 2">
    <name type="scientific">Urbifossiella limnaea</name>
    <dbReference type="NCBI Taxonomy" id="2528023"/>
    <lineage>
        <taxon>Bacteria</taxon>
        <taxon>Pseudomonadati</taxon>
        <taxon>Planctomycetota</taxon>
        <taxon>Planctomycetia</taxon>
        <taxon>Gemmatales</taxon>
        <taxon>Gemmataceae</taxon>
        <taxon>Urbifossiella</taxon>
    </lineage>
</organism>